<dbReference type="EMBL" id="CAXDID020000158">
    <property type="protein sequence ID" value="CAL6043703.1"/>
    <property type="molecule type" value="Genomic_DNA"/>
</dbReference>
<dbReference type="Proteomes" id="UP001642409">
    <property type="component" value="Unassembled WGS sequence"/>
</dbReference>
<dbReference type="EMBL" id="CATOUU010000657">
    <property type="protein sequence ID" value="CAI9938811.1"/>
    <property type="molecule type" value="Genomic_DNA"/>
</dbReference>
<sequence length="501" mass="58964">MNPKAEIAVEDCKDMQGYERIFTALFEFFEFFEMKQSKVKIGLQPLLNVMTRYLLDKRIVEYIKSYTDVDQIIATIVPFLEDIRDDMSNKYPMLKQTYQPVQKQAQSAINFKKPASILKNMSELPQGKARKMIIEHLQPLGNLGNYKQKLSANLMQQYSMLQNLNEQNGQISDKMKELNEQLKGFQSGEFQSEVPKTRSYSTVQELTETKLESKIQKPPMSPQKPTSYRPQYYVLSEQIRKKQLLILYLLDKQAKVLRFKPKPFSNKRLLFVKLKLQKSRLSYLMHKLAHKKQTLQTFQTRITLEKQKFNYLQTVPRTAFMFMNEFAHVKLPNPFPEEETLKQALNEMISENKQLEKNPELYFKMLYKAIETIVLSPGLFYNILKVKDLKKRGGNYQFIDIVPRYVKFHPQQVSYFYVSNWGETIENLVFNYIDQNLREKILFKKAKATKLTHNLFMTDLEHKTEGSQVFVKIIAFLVLSGLQADYVNKGTGTFPKLSRKW</sequence>
<dbReference type="AlphaFoldDB" id="A0AA86PI30"/>
<feature type="coiled-coil region" evidence="1">
    <location>
        <begin position="147"/>
        <end position="181"/>
    </location>
</feature>
<evidence type="ECO:0000313" key="4">
    <source>
        <dbReference type="Proteomes" id="UP001642409"/>
    </source>
</evidence>
<gene>
    <name evidence="2" type="ORF">HINF_LOCUS26456</name>
    <name evidence="3" type="ORF">HINF_LOCUS40201</name>
</gene>
<accession>A0AA86PI30</accession>
<reference evidence="2" key="1">
    <citation type="submission" date="2023-06" db="EMBL/GenBank/DDBJ databases">
        <authorList>
            <person name="Kurt Z."/>
        </authorList>
    </citation>
    <scope>NUCLEOTIDE SEQUENCE</scope>
</reference>
<name>A0AA86PI30_9EUKA</name>
<reference evidence="3 4" key="2">
    <citation type="submission" date="2024-07" db="EMBL/GenBank/DDBJ databases">
        <authorList>
            <person name="Akdeniz Z."/>
        </authorList>
    </citation>
    <scope>NUCLEOTIDE SEQUENCE [LARGE SCALE GENOMIC DNA]</scope>
</reference>
<protein>
    <submittedName>
        <fullName evidence="3">Hypothetical_protein</fullName>
    </submittedName>
</protein>
<keyword evidence="1" id="KW-0175">Coiled coil</keyword>
<evidence type="ECO:0000313" key="2">
    <source>
        <dbReference type="EMBL" id="CAI9938811.1"/>
    </source>
</evidence>
<comment type="caution">
    <text evidence="2">The sequence shown here is derived from an EMBL/GenBank/DDBJ whole genome shotgun (WGS) entry which is preliminary data.</text>
</comment>
<organism evidence="2">
    <name type="scientific">Hexamita inflata</name>
    <dbReference type="NCBI Taxonomy" id="28002"/>
    <lineage>
        <taxon>Eukaryota</taxon>
        <taxon>Metamonada</taxon>
        <taxon>Diplomonadida</taxon>
        <taxon>Hexamitidae</taxon>
        <taxon>Hexamitinae</taxon>
        <taxon>Hexamita</taxon>
    </lineage>
</organism>
<proteinExistence type="predicted"/>
<evidence type="ECO:0000313" key="3">
    <source>
        <dbReference type="EMBL" id="CAL6043703.1"/>
    </source>
</evidence>
<keyword evidence="4" id="KW-1185">Reference proteome</keyword>
<evidence type="ECO:0000256" key="1">
    <source>
        <dbReference type="SAM" id="Coils"/>
    </source>
</evidence>